<dbReference type="OrthoDB" id="5421601at2759"/>
<protein>
    <recommendedName>
        <fullName evidence="1">F-box domain-containing protein</fullName>
    </recommendedName>
</protein>
<dbReference type="PROSITE" id="PS50181">
    <property type="entry name" value="FBOX"/>
    <property type="match status" value="1"/>
</dbReference>
<accession>A0A8H3ILL5</accession>
<evidence type="ECO:0000259" key="1">
    <source>
        <dbReference type="PROSITE" id="PS50181"/>
    </source>
</evidence>
<comment type="caution">
    <text evidence="2">The sequence shown here is derived from an EMBL/GenBank/DDBJ whole genome shotgun (WGS) entry which is preliminary data.</text>
</comment>
<name>A0A8H3ILL5_9LECA</name>
<dbReference type="InterPro" id="IPR036047">
    <property type="entry name" value="F-box-like_dom_sf"/>
</dbReference>
<dbReference type="InterPro" id="IPR032675">
    <property type="entry name" value="LRR_dom_sf"/>
</dbReference>
<dbReference type="AlphaFoldDB" id="A0A8H3ILL5"/>
<gene>
    <name evidence="2" type="ORF">HETSPECPRED_005827</name>
</gene>
<proteinExistence type="predicted"/>
<keyword evidence="3" id="KW-1185">Reference proteome</keyword>
<evidence type="ECO:0000313" key="3">
    <source>
        <dbReference type="Proteomes" id="UP000664521"/>
    </source>
</evidence>
<feature type="domain" description="F-box" evidence="1">
    <location>
        <begin position="1"/>
        <end position="32"/>
    </location>
</feature>
<dbReference type="InterPro" id="IPR001810">
    <property type="entry name" value="F-box_dom"/>
</dbReference>
<evidence type="ECO:0000313" key="2">
    <source>
        <dbReference type="EMBL" id="CAF9925405.1"/>
    </source>
</evidence>
<sequence length="481" mass="54193">MADITRLPTEILRMIWSLLSPKDMASLSSTCQIIRRAGQPHVDRLKRYSIIGNTAKREDNLGSFERNSDRRFPPPRFVLIVDGISKDPLATEYVHEFQIDFHSESWATGSSRREFWARAFGDAFATIMRRFPYLEFEDGAGALTEKAQTCKKDIEDGNDDIVAVLLLSLLPEVRTLRFRCVRLIPSICIFVIERIACDPTTTALSHLTTVEVDFNQSLYTSGDALNMLAACAALPSLKTLRGSNIGHETYFRSRNLSTAISNVTELALRKFSTDSDSLSTFLSMFQSLSNFTYESLGPRDSTLWPLDPKDLIFVLQRCAENSLRHLTMYSGEDDGPWMGSLAAFSKLAYVHTDWQLLVDERNPSNYQLVRKLPRSLQQLYLRVEPDFDVEARSNLIKSLVFAKPISFPVLTNLVLSGISRANSRALLGKRFITTAKEAGLIIECEVPTDQDLAVLERSKMNIEDFPTLTEHLARLALESTG</sequence>
<dbReference type="EMBL" id="CAJPDS010000038">
    <property type="protein sequence ID" value="CAF9925405.1"/>
    <property type="molecule type" value="Genomic_DNA"/>
</dbReference>
<dbReference type="CDD" id="cd09917">
    <property type="entry name" value="F-box_SF"/>
    <property type="match status" value="1"/>
</dbReference>
<dbReference type="Proteomes" id="UP000664521">
    <property type="component" value="Unassembled WGS sequence"/>
</dbReference>
<dbReference type="SUPFAM" id="SSF81383">
    <property type="entry name" value="F-box domain"/>
    <property type="match status" value="1"/>
</dbReference>
<dbReference type="Pfam" id="PF00646">
    <property type="entry name" value="F-box"/>
    <property type="match status" value="1"/>
</dbReference>
<dbReference type="Gene3D" id="3.80.10.10">
    <property type="entry name" value="Ribonuclease Inhibitor"/>
    <property type="match status" value="1"/>
</dbReference>
<reference evidence="2" key="1">
    <citation type="submission" date="2021-03" db="EMBL/GenBank/DDBJ databases">
        <authorList>
            <person name="Tagirdzhanova G."/>
        </authorList>
    </citation>
    <scope>NUCLEOTIDE SEQUENCE</scope>
</reference>
<organism evidence="2 3">
    <name type="scientific">Heterodermia speciosa</name>
    <dbReference type="NCBI Taxonomy" id="116794"/>
    <lineage>
        <taxon>Eukaryota</taxon>
        <taxon>Fungi</taxon>
        <taxon>Dikarya</taxon>
        <taxon>Ascomycota</taxon>
        <taxon>Pezizomycotina</taxon>
        <taxon>Lecanoromycetes</taxon>
        <taxon>OSLEUM clade</taxon>
        <taxon>Lecanoromycetidae</taxon>
        <taxon>Caliciales</taxon>
        <taxon>Physciaceae</taxon>
        <taxon>Heterodermia</taxon>
    </lineage>
</organism>